<evidence type="ECO:0000313" key="2">
    <source>
        <dbReference type="EMBL" id="KAH9377850.1"/>
    </source>
</evidence>
<proteinExistence type="predicted"/>
<dbReference type="Proteomes" id="UP000821853">
    <property type="component" value="Unassembled WGS sequence"/>
</dbReference>
<sequence length="181" mass="20740">MQPWTPTIPGMPSAAAATTLPSPEQVRRPPVPWPPKTSRGDDGRPRCQYCQRLGHVDRQCRQRYRDEEQQRGRRDRPAHFLIDFPKKTLQIEARCIRAPGRVGRGGAQRRPHRAVQRSGPNRTPDLDGYRGENPQKRTRPRRTKYHTEEWTAGGLDFDKCGVWGWISSRGQSYKITGDCAS</sequence>
<organism evidence="2 3">
    <name type="scientific">Haemaphysalis longicornis</name>
    <name type="common">Bush tick</name>
    <dbReference type="NCBI Taxonomy" id="44386"/>
    <lineage>
        <taxon>Eukaryota</taxon>
        <taxon>Metazoa</taxon>
        <taxon>Ecdysozoa</taxon>
        <taxon>Arthropoda</taxon>
        <taxon>Chelicerata</taxon>
        <taxon>Arachnida</taxon>
        <taxon>Acari</taxon>
        <taxon>Parasitiformes</taxon>
        <taxon>Ixodida</taxon>
        <taxon>Ixodoidea</taxon>
        <taxon>Ixodidae</taxon>
        <taxon>Haemaphysalinae</taxon>
        <taxon>Haemaphysalis</taxon>
    </lineage>
</organism>
<dbReference type="InterPro" id="IPR036875">
    <property type="entry name" value="Znf_CCHC_sf"/>
</dbReference>
<dbReference type="VEuPathDB" id="VectorBase:HLOH_041275"/>
<accession>A0A9J6GR34</accession>
<comment type="caution">
    <text evidence="2">The sequence shown here is derived from an EMBL/GenBank/DDBJ whole genome shotgun (WGS) entry which is preliminary data.</text>
</comment>
<protein>
    <recommendedName>
        <fullName evidence="4">CCHC-type domain-containing protein</fullName>
    </recommendedName>
</protein>
<gene>
    <name evidence="2" type="ORF">HPB48_018590</name>
</gene>
<evidence type="ECO:0000256" key="1">
    <source>
        <dbReference type="SAM" id="MobiDB-lite"/>
    </source>
</evidence>
<evidence type="ECO:0008006" key="4">
    <source>
        <dbReference type="Google" id="ProtNLM"/>
    </source>
</evidence>
<dbReference type="EMBL" id="JABSTR010000008">
    <property type="protein sequence ID" value="KAH9377850.1"/>
    <property type="molecule type" value="Genomic_DNA"/>
</dbReference>
<feature type="region of interest" description="Disordered" evidence="1">
    <location>
        <begin position="1"/>
        <end position="47"/>
    </location>
</feature>
<dbReference type="GO" id="GO:0003676">
    <property type="term" value="F:nucleic acid binding"/>
    <property type="evidence" value="ECO:0007669"/>
    <property type="project" value="InterPro"/>
</dbReference>
<evidence type="ECO:0000313" key="3">
    <source>
        <dbReference type="Proteomes" id="UP000821853"/>
    </source>
</evidence>
<name>A0A9J6GR34_HAELO</name>
<feature type="compositionally biased region" description="Basic and acidic residues" evidence="1">
    <location>
        <begin position="124"/>
        <end position="135"/>
    </location>
</feature>
<keyword evidence="3" id="KW-1185">Reference proteome</keyword>
<dbReference type="SUPFAM" id="SSF57756">
    <property type="entry name" value="Retrovirus zinc finger-like domains"/>
    <property type="match status" value="1"/>
</dbReference>
<dbReference type="GO" id="GO:0008270">
    <property type="term" value="F:zinc ion binding"/>
    <property type="evidence" value="ECO:0007669"/>
    <property type="project" value="InterPro"/>
</dbReference>
<dbReference type="AlphaFoldDB" id="A0A9J6GR34"/>
<feature type="region of interest" description="Disordered" evidence="1">
    <location>
        <begin position="100"/>
        <end position="145"/>
    </location>
</feature>
<reference evidence="2 3" key="1">
    <citation type="journal article" date="2020" name="Cell">
        <title>Large-Scale Comparative Analyses of Tick Genomes Elucidate Their Genetic Diversity and Vector Capacities.</title>
        <authorList>
            <consortium name="Tick Genome and Microbiome Consortium (TIGMIC)"/>
            <person name="Jia N."/>
            <person name="Wang J."/>
            <person name="Shi W."/>
            <person name="Du L."/>
            <person name="Sun Y."/>
            <person name="Zhan W."/>
            <person name="Jiang J.F."/>
            <person name="Wang Q."/>
            <person name="Zhang B."/>
            <person name="Ji P."/>
            <person name="Bell-Sakyi L."/>
            <person name="Cui X.M."/>
            <person name="Yuan T.T."/>
            <person name="Jiang B.G."/>
            <person name="Yang W.F."/>
            <person name="Lam T.T."/>
            <person name="Chang Q.C."/>
            <person name="Ding S.J."/>
            <person name="Wang X.J."/>
            <person name="Zhu J.G."/>
            <person name="Ruan X.D."/>
            <person name="Zhao L."/>
            <person name="Wei J.T."/>
            <person name="Ye R.Z."/>
            <person name="Que T.C."/>
            <person name="Du C.H."/>
            <person name="Zhou Y.H."/>
            <person name="Cheng J.X."/>
            <person name="Dai P.F."/>
            <person name="Guo W.B."/>
            <person name="Han X.H."/>
            <person name="Huang E.J."/>
            <person name="Li L.F."/>
            <person name="Wei W."/>
            <person name="Gao Y.C."/>
            <person name="Liu J.Z."/>
            <person name="Shao H.Z."/>
            <person name="Wang X."/>
            <person name="Wang C.C."/>
            <person name="Yang T.C."/>
            <person name="Huo Q.B."/>
            <person name="Li W."/>
            <person name="Chen H.Y."/>
            <person name="Chen S.E."/>
            <person name="Zhou L.G."/>
            <person name="Ni X.B."/>
            <person name="Tian J.H."/>
            <person name="Sheng Y."/>
            <person name="Liu T."/>
            <person name="Pan Y.S."/>
            <person name="Xia L.Y."/>
            <person name="Li J."/>
            <person name="Zhao F."/>
            <person name="Cao W.C."/>
        </authorList>
    </citation>
    <scope>NUCLEOTIDE SEQUENCE [LARGE SCALE GENOMIC DNA]</scope>
    <source>
        <strain evidence="2">HaeL-2018</strain>
    </source>
</reference>